<evidence type="ECO:0000313" key="2">
    <source>
        <dbReference type="EMBL" id="CAA0102840.1"/>
    </source>
</evidence>
<dbReference type="OrthoDB" id="6636741at2"/>
<reference evidence="2 3" key="1">
    <citation type="submission" date="2019-11" db="EMBL/GenBank/DDBJ databases">
        <authorList>
            <person name="Holert J."/>
        </authorList>
    </citation>
    <scope>NUCLEOTIDE SEQUENCE [LARGE SCALE GENOMIC DNA]</scope>
    <source>
        <strain evidence="2">BC5_2</strain>
    </source>
</reference>
<dbReference type="Proteomes" id="UP000434580">
    <property type="component" value="Unassembled WGS sequence"/>
</dbReference>
<dbReference type="EMBL" id="CACSII010000011">
    <property type="protein sequence ID" value="CAA0102840.1"/>
    <property type="molecule type" value="Genomic_DNA"/>
</dbReference>
<sequence>MSLQGSSNAGWATVPLSNATGDQFYVYRIRQGYNTLVFDHLAAARRFVAGLVIPPAAQARLLDLADSSPPRGMQHNHGPAITWQDGVNPGQFRRDIAADARSEVSHSRVGSFALRETPISMAVMPGQVAERLAQALYHQSVYVSHSSDVQLRQALQKAAIASEPSHTVGFSGHSEKPQKAKTFHSIADANDWIISQQLPDTYWQTLLTASNTAVGRHSGATSAVAELLVAGKVWVSDKPKVVVQSQYAPGSPSAASALARQAPAAVPAAAPVSSEEMISANDVQHQVETLVDAAVSGAAFCEECGKRPALLREDHKGPEIDRKHTSENNFKTSLHPGSAVEDNKLTLGTKIDSQVVLVERDKLESWTVETFKDGHVETVETIVPVVLFRKFGGGVNQAKLVGAYASTTMNAGRNETAVYPAWSSSRFEAELVIPSNQKLNVGKVGQQPPGASKPRYRGGSDQILLPRNWPTSWVKSVRDGKTQIVYTLEEFEKKFPDQVRRG</sequence>
<proteinExistence type="predicted"/>
<accession>A0A5S9PGN3</accession>
<feature type="region of interest" description="Disordered" evidence="1">
    <location>
        <begin position="315"/>
        <end position="338"/>
    </location>
</feature>
<feature type="compositionally biased region" description="Basic and acidic residues" evidence="1">
    <location>
        <begin position="315"/>
        <end position="326"/>
    </location>
</feature>
<dbReference type="AlphaFoldDB" id="A0A5S9PGN3"/>
<protein>
    <submittedName>
        <fullName evidence="2">Uncharacterized protein</fullName>
    </submittedName>
</protein>
<name>A0A5S9PGN3_9GAMM</name>
<gene>
    <name evidence="2" type="ORF">DPBNPPHM_04041</name>
</gene>
<evidence type="ECO:0000313" key="3">
    <source>
        <dbReference type="Proteomes" id="UP000434580"/>
    </source>
</evidence>
<evidence type="ECO:0000256" key="1">
    <source>
        <dbReference type="SAM" id="MobiDB-lite"/>
    </source>
</evidence>
<organism evidence="2 3">
    <name type="scientific">BD1-7 clade bacterium</name>
    <dbReference type="NCBI Taxonomy" id="2029982"/>
    <lineage>
        <taxon>Bacteria</taxon>
        <taxon>Pseudomonadati</taxon>
        <taxon>Pseudomonadota</taxon>
        <taxon>Gammaproteobacteria</taxon>
        <taxon>Cellvibrionales</taxon>
        <taxon>Spongiibacteraceae</taxon>
        <taxon>BD1-7 clade</taxon>
    </lineage>
</organism>